<keyword evidence="8" id="KW-1003">Cell membrane</keyword>
<comment type="similarity">
    <text evidence="5 18">Belongs to the CDS family.</text>
</comment>
<evidence type="ECO:0000256" key="18">
    <source>
        <dbReference type="RuleBase" id="RU003938"/>
    </source>
</evidence>
<evidence type="ECO:0000256" key="19">
    <source>
        <dbReference type="SAM" id="Phobius"/>
    </source>
</evidence>
<feature type="transmembrane region" description="Helical" evidence="19">
    <location>
        <begin position="112"/>
        <end position="130"/>
    </location>
</feature>
<evidence type="ECO:0000256" key="13">
    <source>
        <dbReference type="ARBA" id="ARBA00022989"/>
    </source>
</evidence>
<keyword evidence="13 19" id="KW-1133">Transmembrane helix</keyword>
<evidence type="ECO:0000256" key="4">
    <source>
        <dbReference type="ARBA" id="ARBA00005189"/>
    </source>
</evidence>
<keyword evidence="17" id="KW-1208">Phospholipid metabolism</keyword>
<protein>
    <recommendedName>
        <fullName evidence="7 18">Phosphatidate cytidylyltransferase</fullName>
        <ecNumber evidence="6 18">2.7.7.41</ecNumber>
    </recommendedName>
</protein>
<organism evidence="20 21">
    <name type="scientific">Eubacterium uniforme</name>
    <dbReference type="NCBI Taxonomy" id="39495"/>
    <lineage>
        <taxon>Bacteria</taxon>
        <taxon>Bacillati</taxon>
        <taxon>Bacillota</taxon>
        <taxon>Clostridia</taxon>
        <taxon>Eubacteriales</taxon>
        <taxon>Eubacteriaceae</taxon>
        <taxon>Eubacterium</taxon>
    </lineage>
</organism>
<evidence type="ECO:0000256" key="14">
    <source>
        <dbReference type="ARBA" id="ARBA00023098"/>
    </source>
</evidence>
<comment type="catalytic activity">
    <reaction evidence="1 18">
        <text>a 1,2-diacyl-sn-glycero-3-phosphate + CTP + H(+) = a CDP-1,2-diacyl-sn-glycerol + diphosphate</text>
        <dbReference type="Rhea" id="RHEA:16229"/>
        <dbReference type="ChEBI" id="CHEBI:15378"/>
        <dbReference type="ChEBI" id="CHEBI:33019"/>
        <dbReference type="ChEBI" id="CHEBI:37563"/>
        <dbReference type="ChEBI" id="CHEBI:58332"/>
        <dbReference type="ChEBI" id="CHEBI:58608"/>
        <dbReference type="EC" id="2.7.7.41"/>
    </reaction>
</comment>
<proteinExistence type="inferred from homology"/>
<reference evidence="20 21" key="1">
    <citation type="submission" date="2017-02" db="EMBL/GenBank/DDBJ databases">
        <authorList>
            <person name="Peterson S.W."/>
        </authorList>
    </citation>
    <scope>NUCLEOTIDE SEQUENCE [LARGE SCALE GENOMIC DNA]</scope>
    <source>
        <strain evidence="20 21">ATCC 35992</strain>
    </source>
</reference>
<feature type="transmembrane region" description="Helical" evidence="19">
    <location>
        <begin position="213"/>
        <end position="233"/>
    </location>
</feature>
<dbReference type="EC" id="2.7.7.41" evidence="6 18"/>
<feature type="transmembrane region" description="Helical" evidence="19">
    <location>
        <begin position="142"/>
        <end position="161"/>
    </location>
</feature>
<evidence type="ECO:0000256" key="15">
    <source>
        <dbReference type="ARBA" id="ARBA00023136"/>
    </source>
</evidence>
<evidence type="ECO:0000256" key="6">
    <source>
        <dbReference type="ARBA" id="ARBA00012487"/>
    </source>
</evidence>
<evidence type="ECO:0000256" key="10">
    <source>
        <dbReference type="ARBA" id="ARBA00022679"/>
    </source>
</evidence>
<gene>
    <name evidence="20" type="ORF">SAMN02745111_00406</name>
</gene>
<keyword evidence="16" id="KW-0594">Phospholipid biosynthesis</keyword>
<dbReference type="STRING" id="39495.SAMN02745111_00406"/>
<dbReference type="PANTHER" id="PTHR46382:SF1">
    <property type="entry name" value="PHOSPHATIDATE CYTIDYLYLTRANSFERASE"/>
    <property type="match status" value="1"/>
</dbReference>
<keyword evidence="12 18" id="KW-0548">Nucleotidyltransferase</keyword>
<keyword evidence="9" id="KW-0444">Lipid biosynthesis</keyword>
<evidence type="ECO:0000256" key="8">
    <source>
        <dbReference type="ARBA" id="ARBA00022475"/>
    </source>
</evidence>
<evidence type="ECO:0000256" key="17">
    <source>
        <dbReference type="ARBA" id="ARBA00023264"/>
    </source>
</evidence>
<keyword evidence="14" id="KW-0443">Lipid metabolism</keyword>
<evidence type="ECO:0000256" key="12">
    <source>
        <dbReference type="ARBA" id="ARBA00022695"/>
    </source>
</evidence>
<keyword evidence="15 19" id="KW-0472">Membrane</keyword>
<dbReference type="Pfam" id="PF01148">
    <property type="entry name" value="CTP_transf_1"/>
    <property type="match status" value="1"/>
</dbReference>
<keyword evidence="21" id="KW-1185">Reference proteome</keyword>
<evidence type="ECO:0000256" key="9">
    <source>
        <dbReference type="ARBA" id="ARBA00022516"/>
    </source>
</evidence>
<dbReference type="GO" id="GO:0005886">
    <property type="term" value="C:plasma membrane"/>
    <property type="evidence" value="ECO:0007669"/>
    <property type="project" value="UniProtKB-SubCell"/>
</dbReference>
<dbReference type="GO" id="GO:0016024">
    <property type="term" value="P:CDP-diacylglycerol biosynthetic process"/>
    <property type="evidence" value="ECO:0007669"/>
    <property type="project" value="UniProtKB-UniPathway"/>
</dbReference>
<evidence type="ECO:0000256" key="16">
    <source>
        <dbReference type="ARBA" id="ARBA00023209"/>
    </source>
</evidence>
<dbReference type="InterPro" id="IPR000374">
    <property type="entry name" value="PC_trans"/>
</dbReference>
<feature type="transmembrane region" description="Helical" evidence="19">
    <location>
        <begin position="86"/>
        <end position="105"/>
    </location>
</feature>
<feature type="transmembrane region" description="Helical" evidence="19">
    <location>
        <begin position="36"/>
        <end position="56"/>
    </location>
</feature>
<evidence type="ECO:0000256" key="1">
    <source>
        <dbReference type="ARBA" id="ARBA00001698"/>
    </source>
</evidence>
<dbReference type="UniPathway" id="UPA00557">
    <property type="reaction ID" value="UER00614"/>
</dbReference>
<dbReference type="RefSeq" id="WP_242942966.1">
    <property type="nucleotide sequence ID" value="NZ_FUXZ01000003.1"/>
</dbReference>
<evidence type="ECO:0000256" key="11">
    <source>
        <dbReference type="ARBA" id="ARBA00022692"/>
    </source>
</evidence>
<dbReference type="GO" id="GO:0004605">
    <property type="term" value="F:phosphatidate cytidylyltransferase activity"/>
    <property type="evidence" value="ECO:0007669"/>
    <property type="project" value="UniProtKB-EC"/>
</dbReference>
<sequence>MSAIGKLFSKSTMVRLFSGIILVLIAILTVHLGGDVLYVTTLCVSLVGLFELYRAFSIEKKKIAFAGYAAAIMYYFLIRDSAYNEYTMILMVLSLMFVCVLYVLTYPEFKPAEIAFVMFGLLYVPVMLSYVYKVRIANGGRYIVWLIYLCSWGCDTFAYIFGVMFGKHKMAPVLSPKKTVEGAIGGVFGSCLCGFLYALYVGDKINSTVDIRIMFVVVCFFGSFISMVGDLAASAIKRHMQIKDYGTLIPGHGGIMDRFDSVIFTAPLIWILVEFMK</sequence>
<evidence type="ECO:0000256" key="2">
    <source>
        <dbReference type="ARBA" id="ARBA00004651"/>
    </source>
</evidence>
<evidence type="ECO:0000256" key="3">
    <source>
        <dbReference type="ARBA" id="ARBA00005119"/>
    </source>
</evidence>
<name>A0A1T4V8D2_9FIRM</name>
<keyword evidence="11 18" id="KW-0812">Transmembrane</keyword>
<evidence type="ECO:0000313" key="21">
    <source>
        <dbReference type="Proteomes" id="UP000190814"/>
    </source>
</evidence>
<dbReference type="AlphaFoldDB" id="A0A1T4V8D2"/>
<accession>A0A1T4V8D2</accession>
<keyword evidence="10 18" id="KW-0808">Transferase</keyword>
<evidence type="ECO:0000256" key="5">
    <source>
        <dbReference type="ARBA" id="ARBA00010185"/>
    </source>
</evidence>
<comment type="pathway">
    <text evidence="3 18">Phospholipid metabolism; CDP-diacylglycerol biosynthesis; CDP-diacylglycerol from sn-glycerol 3-phosphate: step 3/3.</text>
</comment>
<dbReference type="EMBL" id="FUXZ01000003">
    <property type="protein sequence ID" value="SKA61205.1"/>
    <property type="molecule type" value="Genomic_DNA"/>
</dbReference>
<comment type="subcellular location">
    <subcellularLocation>
        <location evidence="2">Cell membrane</location>
        <topology evidence="2">Multi-pass membrane protein</topology>
    </subcellularLocation>
</comment>
<evidence type="ECO:0000256" key="7">
    <source>
        <dbReference type="ARBA" id="ARBA00019373"/>
    </source>
</evidence>
<dbReference type="Proteomes" id="UP000190814">
    <property type="component" value="Unassembled WGS sequence"/>
</dbReference>
<dbReference type="PROSITE" id="PS01315">
    <property type="entry name" value="CDS"/>
    <property type="match status" value="1"/>
</dbReference>
<comment type="pathway">
    <text evidence="4">Lipid metabolism.</text>
</comment>
<feature type="transmembrane region" description="Helical" evidence="19">
    <location>
        <begin position="12"/>
        <end position="30"/>
    </location>
</feature>
<feature type="transmembrane region" description="Helical" evidence="19">
    <location>
        <begin position="182"/>
        <end position="201"/>
    </location>
</feature>
<evidence type="ECO:0000313" key="20">
    <source>
        <dbReference type="EMBL" id="SKA61205.1"/>
    </source>
</evidence>
<dbReference type="PANTHER" id="PTHR46382">
    <property type="entry name" value="PHOSPHATIDATE CYTIDYLYLTRANSFERASE"/>
    <property type="match status" value="1"/>
</dbReference>